<evidence type="ECO:0000256" key="3">
    <source>
        <dbReference type="ARBA" id="ARBA00023052"/>
    </source>
</evidence>
<keyword evidence="3" id="KW-0786">Thiamine pyrophosphate</keyword>
<evidence type="ECO:0000256" key="2">
    <source>
        <dbReference type="ARBA" id="ARBA00007131"/>
    </source>
</evidence>
<comment type="cofactor">
    <cofactor evidence="1">
        <name>thiamine diphosphate</name>
        <dbReference type="ChEBI" id="CHEBI:58937"/>
    </cofactor>
</comment>
<accession>A0A369B7M5</accession>
<organism evidence="5 6">
    <name type="scientific">Anaerobacterium chartisolvens</name>
    <dbReference type="NCBI Taxonomy" id="1297424"/>
    <lineage>
        <taxon>Bacteria</taxon>
        <taxon>Bacillati</taxon>
        <taxon>Bacillota</taxon>
        <taxon>Clostridia</taxon>
        <taxon>Eubacteriales</taxon>
        <taxon>Oscillospiraceae</taxon>
        <taxon>Anaerobacterium</taxon>
    </lineage>
</organism>
<reference evidence="5 6" key="1">
    <citation type="submission" date="2018-07" db="EMBL/GenBank/DDBJ databases">
        <title>Genomic Encyclopedia of Type Strains, Phase IV (KMG-IV): sequencing the most valuable type-strain genomes for metagenomic binning, comparative biology and taxonomic classification.</title>
        <authorList>
            <person name="Goeker M."/>
        </authorList>
    </citation>
    <scope>NUCLEOTIDE SEQUENCE [LARGE SCALE GENOMIC DNA]</scope>
    <source>
        <strain evidence="5 6">DSM 27016</strain>
    </source>
</reference>
<gene>
    <name evidence="5" type="ORF">DFR58_10769</name>
</gene>
<dbReference type="Gene3D" id="3.40.50.970">
    <property type="match status" value="1"/>
</dbReference>
<dbReference type="PANTHER" id="PTHR43825">
    <property type="entry name" value="PYRUVATE DEHYDROGENASE E1 COMPONENT"/>
    <property type="match status" value="1"/>
</dbReference>
<dbReference type="Pfam" id="PF02779">
    <property type="entry name" value="Transket_pyr"/>
    <property type="match status" value="1"/>
</dbReference>
<dbReference type="OrthoDB" id="8732661at2"/>
<proteinExistence type="inferred from homology"/>
<keyword evidence="6" id="KW-1185">Reference proteome</keyword>
<feature type="domain" description="Transketolase-like pyrimidine-binding" evidence="4">
    <location>
        <begin position="4"/>
        <end position="170"/>
    </location>
</feature>
<dbReference type="InterPro" id="IPR033248">
    <property type="entry name" value="Transketolase_C"/>
</dbReference>
<dbReference type="PANTHER" id="PTHR43825:SF1">
    <property type="entry name" value="TRANSKETOLASE-LIKE PYRIMIDINE-BINDING DOMAIN-CONTAINING PROTEIN"/>
    <property type="match status" value="1"/>
</dbReference>
<dbReference type="InterPro" id="IPR029061">
    <property type="entry name" value="THDP-binding"/>
</dbReference>
<evidence type="ECO:0000256" key="1">
    <source>
        <dbReference type="ARBA" id="ARBA00001964"/>
    </source>
</evidence>
<dbReference type="RefSeq" id="WP_114297241.1">
    <property type="nucleotide sequence ID" value="NZ_QPJT01000007.1"/>
</dbReference>
<comment type="caution">
    <text evidence="5">The sequence shown here is derived from an EMBL/GenBank/DDBJ whole genome shotgun (WGS) entry which is preliminary data.</text>
</comment>
<protein>
    <submittedName>
        <fullName evidence="5">Transketolase</fullName>
    </submittedName>
</protein>
<dbReference type="FunFam" id="3.40.50.970:FF:000129">
    <property type="entry name" value="Transketolase"/>
    <property type="match status" value="1"/>
</dbReference>
<name>A0A369B7M5_9FIRM</name>
<dbReference type="CDD" id="cd07033">
    <property type="entry name" value="TPP_PYR_DXS_TK_like"/>
    <property type="match status" value="1"/>
</dbReference>
<sequence length="309" mass="33416">MRMQNQRQVYGQELVELGRENERIVVLEADLGKSTMSCMFQQEFPERYFEMGIAEANMVSFAAGLSLTGKIAFVNSFAVFAAGRPYDQIRQGVCIGRLNVKIIGSSAGLSDFGDGATHQAVEDIAIMRAIPNLTVIAPCDGVEAKKAIRAVAELDGPAYVRISRNDMQDIFPEEQDFEIGKPYVVKEGRDVAVFAAGVMVSMALKAAEQLEAEGISVRVVNVSTLKPFNDKAVVELSRGMKGVVTAEEHSYIGGLASAAAYALRGSSIPMEAVAINDVFGQSAHSADELMIHYGLTDKDIVNKIKSILK</sequence>
<dbReference type="SMART" id="SM00861">
    <property type="entry name" value="Transket_pyr"/>
    <property type="match status" value="1"/>
</dbReference>
<dbReference type="InterPro" id="IPR009014">
    <property type="entry name" value="Transketo_C/PFOR_II"/>
</dbReference>
<dbReference type="Proteomes" id="UP000253034">
    <property type="component" value="Unassembled WGS sequence"/>
</dbReference>
<dbReference type="EMBL" id="QPJT01000007">
    <property type="protein sequence ID" value="RCX17523.1"/>
    <property type="molecule type" value="Genomic_DNA"/>
</dbReference>
<dbReference type="Pfam" id="PF02780">
    <property type="entry name" value="Transketolase_C"/>
    <property type="match status" value="1"/>
</dbReference>
<dbReference type="InterPro" id="IPR005475">
    <property type="entry name" value="Transketolase-like_Pyr-bd"/>
</dbReference>
<evidence type="ECO:0000313" key="5">
    <source>
        <dbReference type="EMBL" id="RCX17523.1"/>
    </source>
</evidence>
<comment type="similarity">
    <text evidence="2">Belongs to the transketolase family.</text>
</comment>
<evidence type="ECO:0000259" key="4">
    <source>
        <dbReference type="SMART" id="SM00861"/>
    </source>
</evidence>
<dbReference type="SUPFAM" id="SSF52922">
    <property type="entry name" value="TK C-terminal domain-like"/>
    <property type="match status" value="1"/>
</dbReference>
<dbReference type="InterPro" id="IPR051157">
    <property type="entry name" value="PDH/Transketolase"/>
</dbReference>
<dbReference type="AlphaFoldDB" id="A0A369B7M5"/>
<evidence type="ECO:0000313" key="6">
    <source>
        <dbReference type="Proteomes" id="UP000253034"/>
    </source>
</evidence>
<dbReference type="SUPFAM" id="SSF52518">
    <property type="entry name" value="Thiamin diphosphate-binding fold (THDP-binding)"/>
    <property type="match status" value="1"/>
</dbReference>
<dbReference type="Gene3D" id="3.40.50.920">
    <property type="match status" value="1"/>
</dbReference>